<proteinExistence type="predicted"/>
<dbReference type="Proteomes" id="UP000658320">
    <property type="component" value="Unassembled WGS sequence"/>
</dbReference>
<dbReference type="EMBL" id="BMSX01000004">
    <property type="protein sequence ID" value="GGR07503.1"/>
    <property type="molecule type" value="Genomic_DNA"/>
</dbReference>
<gene>
    <name evidence="2" type="ORF">GCM10010251_24290</name>
</gene>
<dbReference type="RefSeq" id="WP_229910920.1">
    <property type="nucleotide sequence ID" value="NZ_BMSX01000004.1"/>
</dbReference>
<feature type="transmembrane region" description="Helical" evidence="1">
    <location>
        <begin position="82"/>
        <end position="103"/>
    </location>
</feature>
<comment type="caution">
    <text evidence="2">The sequence shown here is derived from an EMBL/GenBank/DDBJ whole genome shotgun (WGS) entry which is preliminary data.</text>
</comment>
<evidence type="ECO:0000256" key="1">
    <source>
        <dbReference type="SAM" id="Phobius"/>
    </source>
</evidence>
<sequence length="227" mass="23968">MLTDVVLRRVPGPRWVRHLVCTGLVGVVWAAVCSAWWGWSFSTTAPLFAELGVLPVLGVAYERGRPRTAGRVGVSWGRAAGATVGLFVLAVTGGLLATVTGLIEEYDPPKLSAEQLSGVWRDEEGAVLELLPGGRAELTRMPAQPGAEASAGFEVCDGTGTWSLDPDGEYHDRADVLVRLDTGRGTGSGCGDETAWTVAGTDRAPELFAILGPDLDAGELRVLKQRS</sequence>
<accession>A0A918F5U5</accession>
<feature type="transmembrane region" description="Helical" evidence="1">
    <location>
        <begin position="18"/>
        <end position="39"/>
    </location>
</feature>
<dbReference type="AlphaFoldDB" id="A0A918F5U5"/>
<evidence type="ECO:0000313" key="3">
    <source>
        <dbReference type="Proteomes" id="UP000658320"/>
    </source>
</evidence>
<reference evidence="2" key="1">
    <citation type="journal article" date="2014" name="Int. J. Syst. Evol. Microbiol.">
        <title>Complete genome sequence of Corynebacterium casei LMG S-19264T (=DSM 44701T), isolated from a smear-ripened cheese.</title>
        <authorList>
            <consortium name="US DOE Joint Genome Institute (JGI-PGF)"/>
            <person name="Walter F."/>
            <person name="Albersmeier A."/>
            <person name="Kalinowski J."/>
            <person name="Ruckert C."/>
        </authorList>
    </citation>
    <scope>NUCLEOTIDE SEQUENCE</scope>
    <source>
        <strain evidence="2">JCM 4346</strain>
    </source>
</reference>
<keyword evidence="1" id="KW-0472">Membrane</keyword>
<keyword evidence="3" id="KW-1185">Reference proteome</keyword>
<organism evidence="2 3">
    <name type="scientific">Streptomyces aurantiogriseus</name>
    <dbReference type="NCBI Taxonomy" id="66870"/>
    <lineage>
        <taxon>Bacteria</taxon>
        <taxon>Bacillati</taxon>
        <taxon>Actinomycetota</taxon>
        <taxon>Actinomycetes</taxon>
        <taxon>Kitasatosporales</taxon>
        <taxon>Streptomycetaceae</taxon>
        <taxon>Streptomyces</taxon>
    </lineage>
</organism>
<protein>
    <submittedName>
        <fullName evidence="2">Uncharacterized protein</fullName>
    </submittedName>
</protein>
<feature type="transmembrane region" description="Helical" evidence="1">
    <location>
        <begin position="45"/>
        <end position="61"/>
    </location>
</feature>
<name>A0A918F5U5_9ACTN</name>
<keyword evidence="1" id="KW-0812">Transmembrane</keyword>
<keyword evidence="1" id="KW-1133">Transmembrane helix</keyword>
<reference evidence="2" key="2">
    <citation type="submission" date="2020-09" db="EMBL/GenBank/DDBJ databases">
        <authorList>
            <person name="Sun Q."/>
            <person name="Ohkuma M."/>
        </authorList>
    </citation>
    <scope>NUCLEOTIDE SEQUENCE</scope>
    <source>
        <strain evidence="2">JCM 4346</strain>
    </source>
</reference>
<evidence type="ECO:0000313" key="2">
    <source>
        <dbReference type="EMBL" id="GGR07503.1"/>
    </source>
</evidence>